<evidence type="ECO:0000313" key="3">
    <source>
        <dbReference type="Proteomes" id="UP000321393"/>
    </source>
</evidence>
<comment type="caution">
    <text evidence="1">The sequence shown here is derived from an EMBL/GenBank/DDBJ whole genome shotgun (WGS) entry which is preliminary data.</text>
</comment>
<reference evidence="3 4" key="1">
    <citation type="submission" date="2019-08" db="EMBL/GenBank/DDBJ databases">
        <title>Draft genome sequences of two oriental melons (Cucumis melo L. var makuwa).</title>
        <authorList>
            <person name="Kwon S.-Y."/>
        </authorList>
    </citation>
    <scope>NUCLEOTIDE SEQUENCE [LARGE SCALE GENOMIC DNA]</scope>
    <source>
        <strain evidence="4">cv. Chang Bougi</strain>
        <strain evidence="3">cv. SW 3</strain>
        <tissue evidence="1">Leaf</tissue>
    </source>
</reference>
<sequence>MFVPKKFSKILSPQMHMYQNYMEACYFGLTPKIFPIEVHQAYYQFSISIYSSALSSMYRFSLYFQVSWIFLWIHQLSSRAKFKIFGKILPVKWWDKYNYSHLDEDQITKWFKTNARLLREEEDQFLLAKNSIMTSIAGAKSEADLQAIMKTVVHNIFDDNKEDDPEDTRISSDSSVNNIDSDNDLYYNFDIFDPYLDSQPG</sequence>
<proteinExistence type="predicted"/>
<gene>
    <name evidence="2" type="ORF">E5676_scaffold609G00850</name>
    <name evidence="1" type="ORF">E6C27_scaffold60G002350</name>
</gene>
<dbReference type="Proteomes" id="UP000321947">
    <property type="component" value="Unassembled WGS sequence"/>
</dbReference>
<dbReference type="EMBL" id="SSTE01011134">
    <property type="protein sequence ID" value="KAA0051819.1"/>
    <property type="molecule type" value="Genomic_DNA"/>
</dbReference>
<dbReference type="EMBL" id="SSTD01005662">
    <property type="protein sequence ID" value="TYK21425.1"/>
    <property type="molecule type" value="Genomic_DNA"/>
</dbReference>
<evidence type="ECO:0000313" key="4">
    <source>
        <dbReference type="Proteomes" id="UP000321947"/>
    </source>
</evidence>
<dbReference type="Proteomes" id="UP000321393">
    <property type="component" value="Unassembled WGS sequence"/>
</dbReference>
<dbReference type="AlphaFoldDB" id="A0A5A7UEA0"/>
<organism evidence="1 3">
    <name type="scientific">Cucumis melo var. makuwa</name>
    <name type="common">Oriental melon</name>
    <dbReference type="NCBI Taxonomy" id="1194695"/>
    <lineage>
        <taxon>Eukaryota</taxon>
        <taxon>Viridiplantae</taxon>
        <taxon>Streptophyta</taxon>
        <taxon>Embryophyta</taxon>
        <taxon>Tracheophyta</taxon>
        <taxon>Spermatophyta</taxon>
        <taxon>Magnoliopsida</taxon>
        <taxon>eudicotyledons</taxon>
        <taxon>Gunneridae</taxon>
        <taxon>Pentapetalae</taxon>
        <taxon>rosids</taxon>
        <taxon>fabids</taxon>
        <taxon>Cucurbitales</taxon>
        <taxon>Cucurbitaceae</taxon>
        <taxon>Benincaseae</taxon>
        <taxon>Cucumis</taxon>
    </lineage>
</organism>
<accession>A0A5A7UEA0</accession>
<protein>
    <submittedName>
        <fullName evidence="1">Retrotransposable element Tf2</fullName>
    </submittedName>
</protein>
<evidence type="ECO:0000313" key="1">
    <source>
        <dbReference type="EMBL" id="KAA0051819.1"/>
    </source>
</evidence>
<name>A0A5A7UEA0_CUCMM</name>
<evidence type="ECO:0000313" key="2">
    <source>
        <dbReference type="EMBL" id="TYK21425.1"/>
    </source>
</evidence>